<dbReference type="Pfam" id="PF00015">
    <property type="entry name" value="MCPsignal"/>
    <property type="match status" value="1"/>
</dbReference>
<dbReference type="InterPro" id="IPR004089">
    <property type="entry name" value="MCPsignal_dom"/>
</dbReference>
<dbReference type="Pfam" id="PF00672">
    <property type="entry name" value="HAMP"/>
    <property type="match status" value="1"/>
</dbReference>
<sequence>MRWTVGWKIAMGYLLALLALVAIGLTAHRSLDGLLGAANWKDHTYAVLGQLDSVASLLRDAETGQRGYLLTGQERYLEPYVLAVRKLDNTLLALQQATRDNPSQQQRLQQVRQATANKLAELKQTIDLRRDTGQQAALALVLTDQGKRDMDALRRLLAEMEAEERALLQQRDATMQGNAVLAMELVSYGIPLVTLLVLGVAALVTRNIAVPLRALAEAARLISQGNLAPRLASSARSDELGMLNQAFLQMTATLRLKAAAAASIAQGDLRAMPMLASEQDELGLAFRTMVTNLQSVVADMRQGSQTMDSVVGTVLSGTTQVATAADETATATTQLATTIAELRQTTELTSQRMAEVSGSALMAAEVARNGQAAVNEVVRGMQDIQGRMGVVAERIGQLTDKSQAISDIVNAVNALSEQSAILAVNASIEAAHADEHGQGFAVVAHEMKSLAGQSKQAVGQVRGILLEIQQLITALVMATEHSAAAVESGVAQSGVAGDALARMSTTAAANAQAAQQIAVTAMQQATGVQQIAAAVHHIKQGNNDNLNSMRAMQVAMQGLEEAGQRLGGIIKGFAT</sequence>
<dbReference type="SMART" id="SM00283">
    <property type="entry name" value="MA"/>
    <property type="match status" value="1"/>
</dbReference>
<dbReference type="Gene3D" id="6.10.340.10">
    <property type="match status" value="1"/>
</dbReference>
<dbReference type="PANTHER" id="PTHR32089:SF112">
    <property type="entry name" value="LYSOZYME-LIKE PROTEIN-RELATED"/>
    <property type="match status" value="1"/>
</dbReference>
<feature type="domain" description="Methyl-accepting transducer" evidence="5">
    <location>
        <begin position="303"/>
        <end position="539"/>
    </location>
</feature>
<dbReference type="Pfam" id="PF05227">
    <property type="entry name" value="CHASE3"/>
    <property type="match status" value="1"/>
</dbReference>
<proteinExistence type="inferred from homology"/>
<dbReference type="SMART" id="SM00304">
    <property type="entry name" value="HAMP"/>
    <property type="match status" value="2"/>
</dbReference>
<keyword evidence="8" id="KW-1185">Reference proteome</keyword>
<keyword evidence="4" id="KW-0175">Coiled coil</keyword>
<dbReference type="Gene3D" id="1.10.287.950">
    <property type="entry name" value="Methyl-accepting chemotaxis protein"/>
    <property type="match status" value="1"/>
</dbReference>
<evidence type="ECO:0000256" key="1">
    <source>
        <dbReference type="ARBA" id="ARBA00023224"/>
    </source>
</evidence>
<reference evidence="7" key="1">
    <citation type="journal article" date="2014" name="Int. J. Syst. Evol. Microbiol.">
        <title>Complete genome of a new Firmicutes species belonging to the dominant human colonic microbiota ('Ruminococcus bicirculans') reveals two chromosomes and a selective capacity to utilize plant glucans.</title>
        <authorList>
            <consortium name="NISC Comparative Sequencing Program"/>
            <person name="Wegmann U."/>
            <person name="Louis P."/>
            <person name="Goesmann A."/>
            <person name="Henrissat B."/>
            <person name="Duncan S.H."/>
            <person name="Flint H.J."/>
        </authorList>
    </citation>
    <scope>NUCLEOTIDE SEQUENCE</scope>
    <source>
        <strain evidence="7">CECT 7703</strain>
    </source>
</reference>
<evidence type="ECO:0000256" key="4">
    <source>
        <dbReference type="SAM" id="Coils"/>
    </source>
</evidence>
<dbReference type="PANTHER" id="PTHR32089">
    <property type="entry name" value="METHYL-ACCEPTING CHEMOTAXIS PROTEIN MCPB"/>
    <property type="match status" value="1"/>
</dbReference>
<dbReference type="RefSeq" id="WP_290333200.1">
    <property type="nucleotide sequence ID" value="NZ_JAUFPU010000018.1"/>
</dbReference>
<feature type="coiled-coil region" evidence="4">
    <location>
        <begin position="94"/>
        <end position="173"/>
    </location>
</feature>
<comment type="similarity">
    <text evidence="2">Belongs to the methyl-accepting chemotaxis (MCP) protein family.</text>
</comment>
<dbReference type="Proteomes" id="UP001180081">
    <property type="component" value="Unassembled WGS sequence"/>
</dbReference>
<dbReference type="PROSITE" id="PS50885">
    <property type="entry name" value="HAMP"/>
    <property type="match status" value="1"/>
</dbReference>
<organism evidence="7 8">
    <name type="scientific">Chitinimonas viridis</name>
    <dbReference type="NCBI Taxonomy" id="664880"/>
    <lineage>
        <taxon>Bacteria</taxon>
        <taxon>Pseudomonadati</taxon>
        <taxon>Pseudomonadota</taxon>
        <taxon>Betaproteobacteria</taxon>
        <taxon>Neisseriales</taxon>
        <taxon>Chitinibacteraceae</taxon>
        <taxon>Chitinimonas</taxon>
    </lineage>
</organism>
<gene>
    <name evidence="7" type="ORF">QWZ03_13520</name>
</gene>
<dbReference type="SUPFAM" id="SSF158472">
    <property type="entry name" value="HAMP domain-like"/>
    <property type="match status" value="1"/>
</dbReference>
<feature type="domain" description="HAMP" evidence="6">
    <location>
        <begin position="206"/>
        <end position="259"/>
    </location>
</feature>
<evidence type="ECO:0000259" key="5">
    <source>
        <dbReference type="PROSITE" id="PS50111"/>
    </source>
</evidence>
<reference evidence="7" key="2">
    <citation type="submission" date="2023-06" db="EMBL/GenBank/DDBJ databases">
        <authorList>
            <person name="Lucena T."/>
            <person name="Sun Q."/>
        </authorList>
    </citation>
    <scope>NUCLEOTIDE SEQUENCE</scope>
    <source>
        <strain evidence="7">CECT 7703</strain>
    </source>
</reference>
<dbReference type="InterPro" id="IPR003660">
    <property type="entry name" value="HAMP_dom"/>
</dbReference>
<accession>A0ABT8B698</accession>
<dbReference type="PROSITE" id="PS50111">
    <property type="entry name" value="CHEMOTAXIS_TRANSDUC_2"/>
    <property type="match status" value="1"/>
</dbReference>
<protein>
    <submittedName>
        <fullName evidence="7">CHASE3 domain-containing protein</fullName>
    </submittedName>
</protein>
<evidence type="ECO:0000313" key="7">
    <source>
        <dbReference type="EMBL" id="MDN3577787.1"/>
    </source>
</evidence>
<dbReference type="SUPFAM" id="SSF58104">
    <property type="entry name" value="Methyl-accepting chemotaxis protein (MCP) signaling domain"/>
    <property type="match status" value="1"/>
</dbReference>
<evidence type="ECO:0000256" key="2">
    <source>
        <dbReference type="ARBA" id="ARBA00029447"/>
    </source>
</evidence>
<dbReference type="EMBL" id="JAUFPU010000018">
    <property type="protein sequence ID" value="MDN3577787.1"/>
    <property type="molecule type" value="Genomic_DNA"/>
</dbReference>
<evidence type="ECO:0000313" key="8">
    <source>
        <dbReference type="Proteomes" id="UP001180081"/>
    </source>
</evidence>
<dbReference type="InterPro" id="IPR007891">
    <property type="entry name" value="CHASE3"/>
</dbReference>
<comment type="caution">
    <text evidence="7">The sequence shown here is derived from an EMBL/GenBank/DDBJ whole genome shotgun (WGS) entry which is preliminary data.</text>
</comment>
<keyword evidence="1 3" id="KW-0807">Transducer</keyword>
<evidence type="ECO:0000259" key="6">
    <source>
        <dbReference type="PROSITE" id="PS50885"/>
    </source>
</evidence>
<dbReference type="CDD" id="cd19410">
    <property type="entry name" value="HK9-like_sensor"/>
    <property type="match status" value="1"/>
</dbReference>
<evidence type="ECO:0000256" key="3">
    <source>
        <dbReference type="PROSITE-ProRule" id="PRU00284"/>
    </source>
</evidence>
<name>A0ABT8B698_9NEIS</name>
<dbReference type="CDD" id="cd06225">
    <property type="entry name" value="HAMP"/>
    <property type="match status" value="1"/>
</dbReference>